<dbReference type="AlphaFoldDB" id="A0A348WFV2"/>
<accession>A0A348WFV2</accession>
<dbReference type="GO" id="GO:0008168">
    <property type="term" value="F:methyltransferase activity"/>
    <property type="evidence" value="ECO:0007669"/>
    <property type="project" value="UniProtKB-KW"/>
</dbReference>
<dbReference type="EMBL" id="DMVW01000156">
    <property type="protein sequence ID" value="HAR53414.1"/>
    <property type="molecule type" value="Genomic_DNA"/>
</dbReference>
<gene>
    <name evidence="1" type="ORF">DCS45_16295</name>
</gene>
<feature type="non-terminal residue" evidence="1">
    <location>
        <position position="154"/>
    </location>
</feature>
<dbReference type="GO" id="GO:0032259">
    <property type="term" value="P:methylation"/>
    <property type="evidence" value="ECO:0007669"/>
    <property type="project" value="UniProtKB-KW"/>
</dbReference>
<keyword evidence="1" id="KW-0489">Methyltransferase</keyword>
<keyword evidence="1" id="KW-0808">Transferase</keyword>
<proteinExistence type="predicted"/>
<evidence type="ECO:0000313" key="2">
    <source>
        <dbReference type="Proteomes" id="UP000264719"/>
    </source>
</evidence>
<name>A0A348WFV2_9RHOB</name>
<protein>
    <submittedName>
        <fullName evidence="1">SAM-dependent methyltransferase</fullName>
    </submittedName>
</protein>
<reference evidence="1 2" key="1">
    <citation type="journal article" date="2018" name="Nat. Biotechnol.">
        <title>A standardized bacterial taxonomy based on genome phylogeny substantially revises the tree of life.</title>
        <authorList>
            <person name="Parks D.H."/>
            <person name="Chuvochina M."/>
            <person name="Waite D.W."/>
            <person name="Rinke C."/>
            <person name="Skarshewski A."/>
            <person name="Chaumeil P.A."/>
            <person name="Hugenholtz P."/>
        </authorList>
    </citation>
    <scope>NUCLEOTIDE SEQUENCE [LARGE SCALE GENOMIC DNA]</scope>
    <source>
        <strain evidence="1">UBA9169</strain>
    </source>
</reference>
<sequence length="154" mass="16488">MTPAARYQTAAEILDEILGGVAAEKALTNWARRARFAGSKDRAAVRDHVFDVLRQRQSCAARGGPDGRGLILGLLRGDGIDPDMVFTGDGYGPAVLSEAEREAGEAGDVLDLPAWIVAPMSEALGEDFDRTERALRERAPVMLRVNLAKSDPAA</sequence>
<evidence type="ECO:0000313" key="1">
    <source>
        <dbReference type="EMBL" id="HAR53414.1"/>
    </source>
</evidence>
<organism evidence="1 2">
    <name type="scientific">Roseovarius nubinhibens</name>
    <dbReference type="NCBI Taxonomy" id="314263"/>
    <lineage>
        <taxon>Bacteria</taxon>
        <taxon>Pseudomonadati</taxon>
        <taxon>Pseudomonadota</taxon>
        <taxon>Alphaproteobacteria</taxon>
        <taxon>Rhodobacterales</taxon>
        <taxon>Roseobacteraceae</taxon>
        <taxon>Roseovarius</taxon>
    </lineage>
</organism>
<comment type="caution">
    <text evidence="1">The sequence shown here is derived from an EMBL/GenBank/DDBJ whole genome shotgun (WGS) entry which is preliminary data.</text>
</comment>
<dbReference type="Proteomes" id="UP000264719">
    <property type="component" value="Unassembled WGS sequence"/>
</dbReference>